<dbReference type="PIRSF" id="PIRSF036836">
    <property type="entry name" value="RNase_bind_SBP1"/>
    <property type="match status" value="1"/>
</dbReference>
<accession>E6NTZ3</accession>
<feature type="coiled-coil region" evidence="4">
    <location>
        <begin position="138"/>
        <end position="179"/>
    </location>
</feature>
<reference evidence="5" key="1">
    <citation type="journal article" date="2011" name="DNA Res.">
        <title>Sequence analysis of the genome of an oil-bearing tree, Jatropha curcas L.</title>
        <authorList>
            <person name="Sato S."/>
            <person name="Hirakawa H."/>
            <person name="Isobe S."/>
            <person name="Fukai E."/>
            <person name="Watanabe A."/>
            <person name="Kato M."/>
            <person name="Kawashima K."/>
            <person name="Minami C."/>
            <person name="Muraki A."/>
            <person name="Nakazaki N."/>
            <person name="Takahashi C."/>
            <person name="Nakayama S."/>
            <person name="Kishida Y."/>
            <person name="Kohara M."/>
            <person name="Yamada M."/>
            <person name="Tsuruoka H."/>
            <person name="Sasamoto S."/>
            <person name="Tabata S."/>
            <person name="Aizu T."/>
            <person name="Toyoda A."/>
            <person name="Shin-I T."/>
            <person name="Minakuchi Y."/>
            <person name="Kohara Y."/>
            <person name="Fujiyama A."/>
            <person name="Tsuchimoto S."/>
            <person name="Kajiyama S."/>
            <person name="Makigano E."/>
            <person name="Ohmido N."/>
            <person name="Shibagaki N."/>
            <person name="Cartagena J.A."/>
            <person name="Wada N."/>
            <person name="Kohinata T."/>
            <person name="Atefeh A."/>
            <person name="Yuasa S."/>
            <person name="Matsunaga S."/>
            <person name="Fukui K."/>
        </authorList>
    </citation>
    <scope>NUCLEOTIDE SEQUENCE</scope>
    <source>
        <strain evidence="5">Palawan</strain>
    </source>
</reference>
<keyword evidence="4" id="KW-0175">Coiled coil</keyword>
<reference evidence="6 7" key="2">
    <citation type="journal article" date="2014" name="PLoS ONE">
        <title>Global Analysis of Gene Expression Profiles in Physic Nut (Jatropha curcas L.) Seedlings Exposed to Salt Stress.</title>
        <authorList>
            <person name="Zhang L."/>
            <person name="Zhang C."/>
            <person name="Wu P."/>
            <person name="Chen Y."/>
            <person name="Li M."/>
            <person name="Jiang H."/>
            <person name="Wu G."/>
        </authorList>
    </citation>
    <scope>NUCLEOTIDE SEQUENCE [LARGE SCALE GENOMIC DNA]</scope>
    <source>
        <strain evidence="7">cv. GZQX0401</strain>
        <tissue evidence="6">Young leaves</tissue>
    </source>
</reference>
<dbReference type="InterPro" id="IPR013083">
    <property type="entry name" value="Znf_RING/FYVE/PHD"/>
</dbReference>
<keyword evidence="1" id="KW-0479">Metal-binding</keyword>
<proteinExistence type="predicted"/>
<keyword evidence="7" id="KW-1185">Reference proteome</keyword>
<dbReference type="EMBL" id="AP011961">
    <property type="protein sequence ID" value="BAJ53103.1"/>
    <property type="molecule type" value="Genomic_DNA"/>
</dbReference>
<evidence type="ECO:0000256" key="2">
    <source>
        <dbReference type="ARBA" id="ARBA00022771"/>
    </source>
</evidence>
<keyword evidence="2" id="KW-0863">Zinc-finger</keyword>
<dbReference type="EMBL" id="KK914420">
    <property type="protein sequence ID" value="KDP36893.1"/>
    <property type="molecule type" value="Genomic_DNA"/>
</dbReference>
<gene>
    <name evidence="5" type="primary">JHL20J20.10</name>
    <name evidence="6" type="ORF">JCGZ_08184</name>
</gene>
<dbReference type="FunFam" id="3.30.40.10:FF:000239">
    <property type="entry name" value="probable BOI-related E3 ubiquitin-protein ligase 2"/>
    <property type="match status" value="1"/>
</dbReference>
<evidence type="ECO:0000313" key="7">
    <source>
        <dbReference type="Proteomes" id="UP000027138"/>
    </source>
</evidence>
<dbReference type="Proteomes" id="UP000027138">
    <property type="component" value="Unassembled WGS sequence"/>
</dbReference>
<dbReference type="STRING" id="180498.E6NTZ3"/>
<dbReference type="AlphaFoldDB" id="E6NTZ3"/>
<protein>
    <submittedName>
        <fullName evidence="5">JHL20J20.10 protein</fullName>
    </submittedName>
</protein>
<dbReference type="OrthoDB" id="1711136at2759"/>
<dbReference type="Gene3D" id="3.30.40.10">
    <property type="entry name" value="Zinc/RING finger domain, C3HC4 (zinc finger)"/>
    <property type="match status" value="1"/>
</dbReference>
<dbReference type="Pfam" id="PF13920">
    <property type="entry name" value="zf-C3HC4_3"/>
    <property type="match status" value="1"/>
</dbReference>
<name>E6NTZ3_JATCU</name>
<evidence type="ECO:0000256" key="4">
    <source>
        <dbReference type="SAM" id="Coils"/>
    </source>
</evidence>
<dbReference type="GO" id="GO:0008270">
    <property type="term" value="F:zinc ion binding"/>
    <property type="evidence" value="ECO:0007669"/>
    <property type="project" value="UniProtKB-KW"/>
</dbReference>
<evidence type="ECO:0000313" key="6">
    <source>
        <dbReference type="EMBL" id="KDP36893.1"/>
    </source>
</evidence>
<dbReference type="PANTHER" id="PTHR42647:SF22">
    <property type="entry name" value="BOI-RELATED E3 UBIQUITIN-PROTEIN LIGASE 2-RELATED"/>
    <property type="match status" value="1"/>
</dbReference>
<dbReference type="PANTHER" id="PTHR42647">
    <property type="entry name" value="SBP (S-RIBONUCLEASE BINDING PROTEIN) FAMILY PROTEIN"/>
    <property type="match status" value="1"/>
</dbReference>
<keyword evidence="3" id="KW-0862">Zinc</keyword>
<dbReference type="GO" id="GO:0004842">
    <property type="term" value="F:ubiquitin-protein transferase activity"/>
    <property type="evidence" value="ECO:0007669"/>
    <property type="project" value="TreeGrafter"/>
</dbReference>
<evidence type="ECO:0000256" key="1">
    <source>
        <dbReference type="ARBA" id="ARBA00022723"/>
    </source>
</evidence>
<sequence length="276" mass="31387">MAVQAQLYPETFCLPLSSGLQDYWMVNNPVSGFEPDCCFSFQQSQQQNLFLQQQSSQNFGFDNNRATGTGVSSSSSQSTCDSFISMALDARHLEMQRREVDCILQVQNERLRSSLQELRKQQLGVLLKSVESKAISLMRQKEEDLAQATKKTMELEACLRKAQAERETWQRQARENEAMVIDLSNTLEQVRERLVLENNIGQDTESFCCGSCDREKEEEEEDSSKKMACKGCNSRASCVLFLPCRHLCSCKFCEAFFSSCPVCQSVKEGSMEVFWV</sequence>
<organism evidence="5">
    <name type="scientific">Jatropha curcas</name>
    <name type="common">Barbados nut</name>
    <dbReference type="NCBI Taxonomy" id="180498"/>
    <lineage>
        <taxon>Eukaryota</taxon>
        <taxon>Viridiplantae</taxon>
        <taxon>Streptophyta</taxon>
        <taxon>Embryophyta</taxon>
        <taxon>Tracheophyta</taxon>
        <taxon>Spermatophyta</taxon>
        <taxon>Magnoliopsida</taxon>
        <taxon>eudicotyledons</taxon>
        <taxon>Gunneridae</taxon>
        <taxon>Pentapetalae</taxon>
        <taxon>rosids</taxon>
        <taxon>fabids</taxon>
        <taxon>Malpighiales</taxon>
        <taxon>Euphorbiaceae</taxon>
        <taxon>Crotonoideae</taxon>
        <taxon>Jatropheae</taxon>
        <taxon>Jatropha</taxon>
    </lineage>
</organism>
<evidence type="ECO:0000313" key="5">
    <source>
        <dbReference type="EMBL" id="BAJ53103.1"/>
    </source>
</evidence>
<evidence type="ECO:0000256" key="3">
    <source>
        <dbReference type="ARBA" id="ARBA00022833"/>
    </source>
</evidence>